<evidence type="ECO:0000313" key="10">
    <source>
        <dbReference type="EMBL" id="KAF0768022.1"/>
    </source>
</evidence>
<dbReference type="InterPro" id="IPR000719">
    <property type="entry name" value="Prot_kinase_dom"/>
</dbReference>
<dbReference type="EC" id="2.7.11.1" evidence="1"/>
<dbReference type="EMBL" id="VUJU01000852">
    <property type="protein sequence ID" value="KAF0768022.1"/>
    <property type="molecule type" value="Genomic_DNA"/>
</dbReference>
<proteinExistence type="predicted"/>
<feature type="domain" description="Protein kinase" evidence="9">
    <location>
        <begin position="1"/>
        <end position="106"/>
    </location>
</feature>
<dbReference type="PANTHER" id="PTHR43895:SF32">
    <property type="entry name" value="SERINE_THREONINE-PROTEIN KINASE CHK1"/>
    <property type="match status" value="1"/>
</dbReference>
<evidence type="ECO:0000256" key="1">
    <source>
        <dbReference type="ARBA" id="ARBA00012513"/>
    </source>
</evidence>
<reference evidence="10 11" key="1">
    <citation type="submission" date="2019-08" db="EMBL/GenBank/DDBJ databases">
        <title>Whole genome of Aphis craccivora.</title>
        <authorList>
            <person name="Voronova N.V."/>
            <person name="Shulinski R.S."/>
            <person name="Bandarenka Y.V."/>
            <person name="Zhorov D.G."/>
            <person name="Warner D."/>
        </authorList>
    </citation>
    <scope>NUCLEOTIDE SEQUENCE [LARGE SCALE GENOMIC DNA]</scope>
    <source>
        <strain evidence="10">180601</strain>
        <tissue evidence="10">Whole Body</tissue>
    </source>
</reference>
<keyword evidence="4" id="KW-0547">Nucleotide-binding</keyword>
<gene>
    <name evidence="10" type="ORF">FWK35_00001513</name>
</gene>
<evidence type="ECO:0000256" key="3">
    <source>
        <dbReference type="ARBA" id="ARBA00022679"/>
    </source>
</evidence>
<dbReference type="Gene3D" id="1.10.510.10">
    <property type="entry name" value="Transferase(Phosphotransferase) domain 1"/>
    <property type="match status" value="1"/>
</dbReference>
<evidence type="ECO:0000256" key="7">
    <source>
        <dbReference type="ARBA" id="ARBA00047899"/>
    </source>
</evidence>
<keyword evidence="5 10" id="KW-0418">Kinase</keyword>
<dbReference type="GO" id="GO:0005737">
    <property type="term" value="C:cytoplasm"/>
    <property type="evidence" value="ECO:0007669"/>
    <property type="project" value="TreeGrafter"/>
</dbReference>
<dbReference type="GO" id="GO:0007095">
    <property type="term" value="P:mitotic G2 DNA damage checkpoint signaling"/>
    <property type="evidence" value="ECO:0007669"/>
    <property type="project" value="TreeGrafter"/>
</dbReference>
<protein>
    <recommendedName>
        <fullName evidence="1">non-specific serine/threonine protein kinase</fullName>
        <ecNumber evidence="1">2.7.11.1</ecNumber>
    </recommendedName>
</protein>
<dbReference type="GO" id="GO:0004674">
    <property type="term" value="F:protein serine/threonine kinase activity"/>
    <property type="evidence" value="ECO:0007669"/>
    <property type="project" value="UniProtKB-KW"/>
</dbReference>
<feature type="non-terminal residue" evidence="10">
    <location>
        <position position="1"/>
    </location>
</feature>
<organism evidence="10 11">
    <name type="scientific">Aphis craccivora</name>
    <name type="common">Cowpea aphid</name>
    <dbReference type="NCBI Taxonomy" id="307492"/>
    <lineage>
        <taxon>Eukaryota</taxon>
        <taxon>Metazoa</taxon>
        <taxon>Ecdysozoa</taxon>
        <taxon>Arthropoda</taxon>
        <taxon>Hexapoda</taxon>
        <taxon>Insecta</taxon>
        <taxon>Pterygota</taxon>
        <taxon>Neoptera</taxon>
        <taxon>Paraneoptera</taxon>
        <taxon>Hemiptera</taxon>
        <taxon>Sternorrhyncha</taxon>
        <taxon>Aphidomorpha</taxon>
        <taxon>Aphidoidea</taxon>
        <taxon>Aphididae</taxon>
        <taxon>Aphidini</taxon>
        <taxon>Aphis</taxon>
        <taxon>Aphis</taxon>
    </lineage>
</organism>
<dbReference type="OrthoDB" id="539158at2759"/>
<dbReference type="PROSITE" id="PS50011">
    <property type="entry name" value="PROTEIN_KINASE_DOM"/>
    <property type="match status" value="1"/>
</dbReference>
<comment type="caution">
    <text evidence="10">The sequence shown here is derived from an EMBL/GenBank/DDBJ whole genome shotgun (WGS) entry which is preliminary data.</text>
</comment>
<accession>A0A6G0ZCA5</accession>
<comment type="catalytic activity">
    <reaction evidence="7">
        <text>L-threonyl-[protein] + ATP = O-phospho-L-threonyl-[protein] + ADP + H(+)</text>
        <dbReference type="Rhea" id="RHEA:46608"/>
        <dbReference type="Rhea" id="RHEA-COMP:11060"/>
        <dbReference type="Rhea" id="RHEA-COMP:11605"/>
        <dbReference type="ChEBI" id="CHEBI:15378"/>
        <dbReference type="ChEBI" id="CHEBI:30013"/>
        <dbReference type="ChEBI" id="CHEBI:30616"/>
        <dbReference type="ChEBI" id="CHEBI:61977"/>
        <dbReference type="ChEBI" id="CHEBI:456216"/>
        <dbReference type="EC" id="2.7.11.1"/>
    </reaction>
</comment>
<keyword evidence="2" id="KW-0723">Serine/threonine-protein kinase</keyword>
<dbReference type="GO" id="GO:0005524">
    <property type="term" value="F:ATP binding"/>
    <property type="evidence" value="ECO:0007669"/>
    <property type="project" value="UniProtKB-KW"/>
</dbReference>
<dbReference type="SUPFAM" id="SSF56112">
    <property type="entry name" value="Protein kinase-like (PK-like)"/>
    <property type="match status" value="1"/>
</dbReference>
<dbReference type="PANTHER" id="PTHR43895">
    <property type="entry name" value="CALCIUM/CALMODULIN-DEPENDENT PROTEIN KINASE KINASE-RELATED"/>
    <property type="match status" value="1"/>
</dbReference>
<evidence type="ECO:0000256" key="8">
    <source>
        <dbReference type="ARBA" id="ARBA00048679"/>
    </source>
</evidence>
<dbReference type="GO" id="GO:0005634">
    <property type="term" value="C:nucleus"/>
    <property type="evidence" value="ECO:0007669"/>
    <property type="project" value="TreeGrafter"/>
</dbReference>
<evidence type="ECO:0000256" key="5">
    <source>
        <dbReference type="ARBA" id="ARBA00022777"/>
    </source>
</evidence>
<evidence type="ECO:0000259" key="9">
    <source>
        <dbReference type="PROSITE" id="PS50011"/>
    </source>
</evidence>
<name>A0A6G0ZCA5_APHCR</name>
<dbReference type="GO" id="GO:0035861">
    <property type="term" value="C:site of double-strand break"/>
    <property type="evidence" value="ECO:0007669"/>
    <property type="project" value="TreeGrafter"/>
</dbReference>
<dbReference type="Proteomes" id="UP000478052">
    <property type="component" value="Unassembled WGS sequence"/>
</dbReference>
<comment type="catalytic activity">
    <reaction evidence="8">
        <text>L-seryl-[protein] + ATP = O-phospho-L-seryl-[protein] + ADP + H(+)</text>
        <dbReference type="Rhea" id="RHEA:17989"/>
        <dbReference type="Rhea" id="RHEA-COMP:9863"/>
        <dbReference type="Rhea" id="RHEA-COMP:11604"/>
        <dbReference type="ChEBI" id="CHEBI:15378"/>
        <dbReference type="ChEBI" id="CHEBI:29999"/>
        <dbReference type="ChEBI" id="CHEBI:30616"/>
        <dbReference type="ChEBI" id="CHEBI:83421"/>
        <dbReference type="ChEBI" id="CHEBI:456216"/>
        <dbReference type="EC" id="2.7.11.1"/>
    </reaction>
</comment>
<keyword evidence="11" id="KW-1185">Reference proteome</keyword>
<evidence type="ECO:0000256" key="6">
    <source>
        <dbReference type="ARBA" id="ARBA00022840"/>
    </source>
</evidence>
<keyword evidence="6" id="KW-0067">ATP-binding</keyword>
<evidence type="ECO:0000256" key="4">
    <source>
        <dbReference type="ARBA" id="ARBA00022741"/>
    </source>
</evidence>
<evidence type="ECO:0000256" key="2">
    <source>
        <dbReference type="ARBA" id="ARBA00022527"/>
    </source>
</evidence>
<dbReference type="InterPro" id="IPR011009">
    <property type="entry name" value="Kinase-like_dom_sf"/>
</dbReference>
<keyword evidence="3" id="KW-0808">Transferase</keyword>
<dbReference type="AlphaFoldDB" id="A0A6G0ZCA5"/>
<sequence length="281" mass="31850">RRKLDKNCGTWPYLAPEVLSSVPYQAEPSDIWSCGIILVSMLAGELPWNMPSDNDNDYKLWKTTDYANHSPWSKLDTSALSLVRKILTPTPSKRYDILQIQSHHWFKKSETSGNKKVRSDRDLDDGRQCYSQPALTANLFDSSISSSDTEIHSFSQPTQVDDLLLSSQLTSQSTSTPPPNNSMQKLVKRMTRFLVSLSSEEALTNLSLFLDDLGYTWKMNSPSLVTITTTDQRLVFKSNVIPMNDQTLIDFRLSRGCGLEFKRHFVSIKNAMSKLISKVPF</sequence>
<dbReference type="Pfam" id="PF00069">
    <property type="entry name" value="Pkinase"/>
    <property type="match status" value="1"/>
</dbReference>
<evidence type="ECO:0000313" key="11">
    <source>
        <dbReference type="Proteomes" id="UP000478052"/>
    </source>
</evidence>